<evidence type="ECO:0000313" key="7">
    <source>
        <dbReference type="EMBL" id="CEK85404.1"/>
    </source>
</evidence>
<comment type="subcellular location">
    <subcellularLocation>
        <location evidence="2">Cytoplasm</location>
    </subcellularLocation>
    <subcellularLocation>
        <location evidence="1">Nucleus</location>
    </subcellularLocation>
</comment>
<proteinExistence type="predicted"/>
<evidence type="ECO:0000256" key="5">
    <source>
        <dbReference type="ARBA" id="ARBA00023242"/>
    </source>
</evidence>
<dbReference type="PANTHER" id="PTHR21664:SF1">
    <property type="entry name" value="NUDC DOMAIN-CONTAINING PROTEIN 1"/>
    <property type="match status" value="1"/>
</dbReference>
<sequence>RRFNMAALVDLNPRRELVNPNFDHYQLSLDNVPVYEASLNKSIDVVKPSETTFSSHHARLFSLHNSLFSDPWNPSAIYFCDREWNIGKVSMAKTGKPEQWDSFFQVPDAANLRLKPSRFNVSVSFSSSKLAVVVNGADKLYLLETEDRHKQNKWKTLLTMTIPLAGQAGVVVDSVRWTEGESHRVECLLASVEDVEGEVKEKHRSPWITVLTWVTLLSVDEKLWNVERTRRLEGSHPIEYASLDRKGTSLYIASADEFKMIEDTLKAVVNDETLDVSRQETPRSLYTWCQSPHDLTLHLTIPEGLTKANLNVDISGNRLEISVKNGVNMIKGSLYARVEVNSSTWTLDDRRLEITLQKLEESMWPNVIEGDTRGELVMSQEQIDIIHEKLIHLTSDDWNPNPEIKEKPYNSQMLEECDAVDEGMIMMRIDGETHQISHKVISGNQFLFTVSIDPDSMAALCLRHDVDAFLWQPSQTISTDTAPWDHIGVLNAIGYVIASKQQRRFCTCSPNMSVAVIAESQRHVYLYRQKVTVTTPLRNRKTGQQVSSVAKQQVLALDCTPDIILGIRVTNSKIFVATEQKVFVYVMTSDTS</sequence>
<dbReference type="SUPFAM" id="SSF49764">
    <property type="entry name" value="HSP20-like chaperones"/>
    <property type="match status" value="1"/>
</dbReference>
<dbReference type="InterPro" id="IPR008978">
    <property type="entry name" value="HSP20-like_chaperone"/>
</dbReference>
<dbReference type="Gene3D" id="2.60.40.790">
    <property type="match status" value="1"/>
</dbReference>
<reference evidence="7" key="1">
    <citation type="submission" date="2014-12" db="EMBL/GenBank/DDBJ databases">
        <title>Insight into the proteome of Arion vulgaris.</title>
        <authorList>
            <person name="Aradska J."/>
            <person name="Bulat T."/>
            <person name="Smidak R."/>
            <person name="Sarate P."/>
            <person name="Gangsoo J."/>
            <person name="Sialana F."/>
            <person name="Bilban M."/>
            <person name="Lubec G."/>
        </authorList>
    </citation>
    <scope>NUCLEOTIDE SEQUENCE</scope>
    <source>
        <tissue evidence="7">Skin</tissue>
    </source>
</reference>
<protein>
    <recommendedName>
        <fullName evidence="3">NudC domain-containing protein 1</fullName>
    </recommendedName>
</protein>
<dbReference type="PROSITE" id="PS51203">
    <property type="entry name" value="CS"/>
    <property type="match status" value="1"/>
</dbReference>
<dbReference type="InterPro" id="IPR007052">
    <property type="entry name" value="CS_dom"/>
</dbReference>
<organism evidence="7">
    <name type="scientific">Arion vulgaris</name>
    <dbReference type="NCBI Taxonomy" id="1028688"/>
    <lineage>
        <taxon>Eukaryota</taxon>
        <taxon>Metazoa</taxon>
        <taxon>Spiralia</taxon>
        <taxon>Lophotrochozoa</taxon>
        <taxon>Mollusca</taxon>
        <taxon>Gastropoda</taxon>
        <taxon>Heterobranchia</taxon>
        <taxon>Euthyneura</taxon>
        <taxon>Panpulmonata</taxon>
        <taxon>Eupulmonata</taxon>
        <taxon>Stylommatophora</taxon>
        <taxon>Helicina</taxon>
        <taxon>Arionoidea</taxon>
        <taxon>Arionidae</taxon>
        <taxon>Arion</taxon>
    </lineage>
</organism>
<dbReference type="InterPro" id="IPR037895">
    <property type="entry name" value="NUDCD1"/>
</dbReference>
<accession>A0A0B7AWP9</accession>
<feature type="non-terminal residue" evidence="7">
    <location>
        <position position="1"/>
    </location>
</feature>
<dbReference type="GO" id="GO:0005634">
    <property type="term" value="C:nucleus"/>
    <property type="evidence" value="ECO:0007669"/>
    <property type="project" value="UniProtKB-SubCell"/>
</dbReference>
<keyword evidence="4" id="KW-0963">Cytoplasm</keyword>
<keyword evidence="5" id="KW-0539">Nucleus</keyword>
<gene>
    <name evidence="7" type="primary">ORF148055</name>
</gene>
<evidence type="ECO:0000256" key="4">
    <source>
        <dbReference type="ARBA" id="ARBA00022490"/>
    </source>
</evidence>
<dbReference type="GO" id="GO:0005737">
    <property type="term" value="C:cytoplasm"/>
    <property type="evidence" value="ECO:0007669"/>
    <property type="project" value="UniProtKB-SubCell"/>
</dbReference>
<evidence type="ECO:0000256" key="2">
    <source>
        <dbReference type="ARBA" id="ARBA00004496"/>
    </source>
</evidence>
<dbReference type="PANTHER" id="PTHR21664">
    <property type="entry name" value="CHRONIC MYELOGENOUS LEUKEMIA TUMOR ANTIGEN 66"/>
    <property type="match status" value="1"/>
</dbReference>
<dbReference type="AlphaFoldDB" id="A0A0B7AWP9"/>
<name>A0A0B7AWP9_9EUPU</name>
<dbReference type="Pfam" id="PF04969">
    <property type="entry name" value="CS"/>
    <property type="match status" value="1"/>
</dbReference>
<evidence type="ECO:0000256" key="3">
    <source>
        <dbReference type="ARBA" id="ARBA00018915"/>
    </source>
</evidence>
<feature type="domain" description="CS" evidence="6">
    <location>
        <begin position="281"/>
        <end position="368"/>
    </location>
</feature>
<evidence type="ECO:0000256" key="1">
    <source>
        <dbReference type="ARBA" id="ARBA00004123"/>
    </source>
</evidence>
<dbReference type="CDD" id="cd06467">
    <property type="entry name" value="p23_NUDC_like"/>
    <property type="match status" value="1"/>
</dbReference>
<dbReference type="EMBL" id="HACG01038539">
    <property type="protein sequence ID" value="CEK85404.1"/>
    <property type="molecule type" value="Transcribed_RNA"/>
</dbReference>
<evidence type="ECO:0000259" key="6">
    <source>
        <dbReference type="PROSITE" id="PS51203"/>
    </source>
</evidence>